<dbReference type="InterPro" id="IPR006108">
    <property type="entry name" value="3HC_DH_C"/>
</dbReference>
<dbReference type="GO" id="GO:0008691">
    <property type="term" value="F:3-hydroxybutyryl-CoA dehydrogenase activity"/>
    <property type="evidence" value="ECO:0007669"/>
    <property type="project" value="TreeGrafter"/>
</dbReference>
<feature type="domain" description="3-hydroxyacyl-CoA dehydrogenase NAD binding" evidence="3">
    <location>
        <begin position="1"/>
        <end position="82"/>
    </location>
</feature>
<accession>T1BTD4</accession>
<dbReference type="SUPFAM" id="SSF48179">
    <property type="entry name" value="6-phosphogluconate dehydrogenase C-terminal domain-like"/>
    <property type="match status" value="1"/>
</dbReference>
<name>T1BTD4_9ZZZZ</name>
<proteinExistence type="predicted"/>
<reference evidence="4" key="1">
    <citation type="submission" date="2013-08" db="EMBL/GenBank/DDBJ databases">
        <authorList>
            <person name="Mendez C."/>
            <person name="Richter M."/>
            <person name="Ferrer M."/>
            <person name="Sanchez J."/>
        </authorList>
    </citation>
    <scope>NUCLEOTIDE SEQUENCE</scope>
</reference>
<dbReference type="InterPro" id="IPR036291">
    <property type="entry name" value="NAD(P)-bd_dom_sf"/>
</dbReference>
<evidence type="ECO:0000259" key="3">
    <source>
        <dbReference type="Pfam" id="PF02737"/>
    </source>
</evidence>
<feature type="domain" description="3-hydroxyacyl-CoA dehydrogenase C-terminal" evidence="2">
    <location>
        <begin position="86"/>
        <end position="151"/>
    </location>
</feature>
<dbReference type="GO" id="GO:0070403">
    <property type="term" value="F:NAD+ binding"/>
    <property type="evidence" value="ECO:0007669"/>
    <property type="project" value="InterPro"/>
</dbReference>
<feature type="non-terminal residue" evidence="4">
    <location>
        <position position="1"/>
    </location>
</feature>
<evidence type="ECO:0000256" key="1">
    <source>
        <dbReference type="ARBA" id="ARBA00023002"/>
    </source>
</evidence>
<dbReference type="InterPro" id="IPR006176">
    <property type="entry name" value="3-OHacyl-CoA_DH_NAD-bd"/>
</dbReference>
<dbReference type="Pfam" id="PF02737">
    <property type="entry name" value="3HCDH_N"/>
    <property type="match status" value="1"/>
</dbReference>
<dbReference type="PANTHER" id="PTHR48075:SF5">
    <property type="entry name" value="3-HYDROXYBUTYRYL-COA DEHYDROGENASE"/>
    <property type="match status" value="1"/>
</dbReference>
<dbReference type="PANTHER" id="PTHR48075">
    <property type="entry name" value="3-HYDROXYACYL-COA DEHYDROGENASE FAMILY PROTEIN"/>
    <property type="match status" value="1"/>
</dbReference>
<dbReference type="AlphaFoldDB" id="T1BTD4"/>
<dbReference type="SUPFAM" id="SSF51735">
    <property type="entry name" value="NAD(P)-binding Rossmann-fold domains"/>
    <property type="match status" value="1"/>
</dbReference>
<evidence type="ECO:0000259" key="2">
    <source>
        <dbReference type="Pfam" id="PF00725"/>
    </source>
</evidence>
<dbReference type="GO" id="GO:0006635">
    <property type="term" value="P:fatty acid beta-oxidation"/>
    <property type="evidence" value="ECO:0007669"/>
    <property type="project" value="TreeGrafter"/>
</dbReference>
<protein>
    <submittedName>
        <fullName evidence="4">3-hydroxyacyl-CoA dehydrogenase</fullName>
    </submittedName>
</protein>
<dbReference type="InterPro" id="IPR008927">
    <property type="entry name" value="6-PGluconate_DH-like_C_sf"/>
</dbReference>
<organism evidence="4">
    <name type="scientific">mine drainage metagenome</name>
    <dbReference type="NCBI Taxonomy" id="410659"/>
    <lineage>
        <taxon>unclassified sequences</taxon>
        <taxon>metagenomes</taxon>
        <taxon>ecological metagenomes</taxon>
    </lineage>
</organism>
<dbReference type="Pfam" id="PF00725">
    <property type="entry name" value="3HCDH"/>
    <property type="match status" value="1"/>
</dbReference>
<sequence length="158" mass="16716">FRALEPRIKPQALLATNTSSLDIGRLAEGLTRPERLVGLHFFNPVARMPLVEVVQGPGSAAEALQSASALARKLEKLPLPCRSAPGFVVNRILMPYLQEAMHAAQEGVPLAAIDAVAVRFGMPMGPIELADVVGLDVAGHVGTIVAQSLGRTVPDVRL</sequence>
<dbReference type="Gene3D" id="3.40.50.720">
    <property type="entry name" value="NAD(P)-binding Rossmann-like Domain"/>
    <property type="match status" value="1"/>
</dbReference>
<gene>
    <name evidence="4" type="ORF">B2A_04907</name>
</gene>
<reference evidence="4" key="2">
    <citation type="journal article" date="2014" name="ISME J.">
        <title>Microbial stratification in low pH oxic and suboxic macroscopic growths along an acid mine drainage.</title>
        <authorList>
            <person name="Mendez-Garcia C."/>
            <person name="Mesa V."/>
            <person name="Sprenger R.R."/>
            <person name="Richter M."/>
            <person name="Diez M.S."/>
            <person name="Solano J."/>
            <person name="Bargiela R."/>
            <person name="Golyshina O.V."/>
            <person name="Manteca A."/>
            <person name="Ramos J.L."/>
            <person name="Gallego J.R."/>
            <person name="Llorente I."/>
            <person name="Martins Dos Santos V.A."/>
            <person name="Jensen O.N."/>
            <person name="Pelaez A.I."/>
            <person name="Sanchez J."/>
            <person name="Ferrer M."/>
        </authorList>
    </citation>
    <scope>NUCLEOTIDE SEQUENCE</scope>
</reference>
<comment type="caution">
    <text evidence="4">The sequence shown here is derived from an EMBL/GenBank/DDBJ whole genome shotgun (WGS) entry which is preliminary data.</text>
</comment>
<dbReference type="EMBL" id="AUZZ01003342">
    <property type="protein sequence ID" value="EQD57225.1"/>
    <property type="molecule type" value="Genomic_DNA"/>
</dbReference>
<evidence type="ECO:0000313" key="4">
    <source>
        <dbReference type="EMBL" id="EQD57225.1"/>
    </source>
</evidence>
<keyword evidence="1" id="KW-0560">Oxidoreductase</keyword>
<feature type="non-terminal residue" evidence="4">
    <location>
        <position position="158"/>
    </location>
</feature>
<dbReference type="Gene3D" id="1.10.1040.50">
    <property type="match status" value="1"/>
</dbReference>